<protein>
    <submittedName>
        <fullName evidence="1">Uncharacterized protein</fullName>
    </submittedName>
</protein>
<dbReference type="EMBL" id="JBHPON010000003">
    <property type="protein sequence ID" value="MFC6037692.1"/>
    <property type="molecule type" value="Genomic_DNA"/>
</dbReference>
<evidence type="ECO:0000313" key="1">
    <source>
        <dbReference type="EMBL" id="MFC6037692.1"/>
    </source>
</evidence>
<comment type="caution">
    <text evidence="1">The sequence shown here is derived from an EMBL/GenBank/DDBJ whole genome shotgun (WGS) entry which is preliminary data.</text>
</comment>
<sequence length="90" mass="10024">MAPTGRQLQQPDRLFVSIKDSEKSRFRTVLVNGVREENVIKIAKISVRKIQKNAECLMIDKVVTSTASTLLRDERLTRALSQAGKQAAGI</sequence>
<accession>A0ABW1L3F8</accession>
<reference evidence="1 2" key="1">
    <citation type="submission" date="2024-09" db="EMBL/GenBank/DDBJ databases">
        <authorList>
            <person name="Zhang Z.-H."/>
        </authorList>
    </citation>
    <scope>NUCLEOTIDE SEQUENCE [LARGE SCALE GENOMIC DNA]</scope>
    <source>
        <strain evidence="1 2">HHTR114</strain>
    </source>
</reference>
<evidence type="ECO:0000313" key="2">
    <source>
        <dbReference type="Proteomes" id="UP001596116"/>
    </source>
</evidence>
<keyword evidence="2" id="KW-1185">Reference proteome</keyword>
<proteinExistence type="predicted"/>
<dbReference type="Proteomes" id="UP001596116">
    <property type="component" value="Unassembled WGS sequence"/>
</dbReference>
<gene>
    <name evidence="1" type="ORF">ACFMB1_19220</name>
</gene>
<name>A0ABW1L3F8_9PROT</name>
<organism evidence="1 2">
    <name type="scientific">Hyphococcus aureus</name>
    <dbReference type="NCBI Taxonomy" id="2666033"/>
    <lineage>
        <taxon>Bacteria</taxon>
        <taxon>Pseudomonadati</taxon>
        <taxon>Pseudomonadota</taxon>
        <taxon>Alphaproteobacteria</taxon>
        <taxon>Parvularculales</taxon>
        <taxon>Parvularculaceae</taxon>
        <taxon>Hyphococcus</taxon>
    </lineage>
</organism>
<dbReference type="RefSeq" id="WP_379880916.1">
    <property type="nucleotide sequence ID" value="NZ_JBHPON010000003.1"/>
</dbReference>